<dbReference type="Gene3D" id="2.60.20.10">
    <property type="entry name" value="Crystallins"/>
    <property type="match status" value="2"/>
</dbReference>
<evidence type="ECO:0000313" key="7">
    <source>
        <dbReference type="Proteomes" id="UP000694727"/>
    </source>
</evidence>
<protein>
    <recommendedName>
        <fullName evidence="5">Beta/gamma crystallin 'Greek key' domain-containing protein</fullName>
    </recommendedName>
</protein>
<evidence type="ECO:0000256" key="3">
    <source>
        <dbReference type="ARBA" id="ARBA00022613"/>
    </source>
</evidence>
<dbReference type="InterPro" id="IPR050252">
    <property type="entry name" value="Beta/Gamma-Crystallin"/>
</dbReference>
<dbReference type="Proteomes" id="UP000694727">
    <property type="component" value="Unplaced"/>
</dbReference>
<evidence type="ECO:0000259" key="5">
    <source>
        <dbReference type="PROSITE" id="PS50915"/>
    </source>
</evidence>
<dbReference type="PANTHER" id="PTHR11818">
    <property type="entry name" value="BETA/GAMMA CRYSTALLIN"/>
    <property type="match status" value="1"/>
</dbReference>
<keyword evidence="4" id="KW-0677">Repeat</keyword>
<evidence type="ECO:0000256" key="1">
    <source>
        <dbReference type="ARBA" id="ARBA00003689"/>
    </source>
</evidence>
<dbReference type="Pfam" id="PF00030">
    <property type="entry name" value="Crystall"/>
    <property type="match status" value="2"/>
</dbReference>
<dbReference type="InterPro" id="IPR011024">
    <property type="entry name" value="G_crystallin-like"/>
</dbReference>
<dbReference type="PROSITE" id="PS50915">
    <property type="entry name" value="CRYSTALLIN_BETA_GAMMA"/>
    <property type="match status" value="1"/>
</dbReference>
<sequence>MGITFYEDRGFQGHCYECSSYCPNLQPYYLSRCNSIHVDNSCWMLHEHPNYQGHQYFLRHGDYPDYQQWMGVNDSIRCCCPIPYTSLVSELTEDCSCVHNHFWLNEVHSFHVLKGWRVLYKMPNYLGRRYLLRPGGYRRYHDWRALDARVGPRFVLGCVFLVQIHIEMH</sequence>
<accession>A0A8D0UKS9</accession>
<dbReference type="InterPro" id="IPR001064">
    <property type="entry name" value="Beta/gamma_crystallin"/>
</dbReference>
<dbReference type="Ensembl" id="ENSSSCT00025028771.1">
    <property type="protein sequence ID" value="ENSSSCP00025012200.1"/>
    <property type="gene ID" value="ENSSSCG00025021183.1"/>
</dbReference>
<dbReference type="AlphaFoldDB" id="A0A8D0UKS9"/>
<dbReference type="SUPFAM" id="SSF49695">
    <property type="entry name" value="gamma-Crystallin-like"/>
    <property type="match status" value="1"/>
</dbReference>
<dbReference type="PANTHER" id="PTHR11818:SF123">
    <property type="entry name" value="GAMMA-CRYSTALLIN A"/>
    <property type="match status" value="1"/>
</dbReference>
<organism evidence="6 7">
    <name type="scientific">Sus scrofa</name>
    <name type="common">Pig</name>
    <dbReference type="NCBI Taxonomy" id="9823"/>
    <lineage>
        <taxon>Eukaryota</taxon>
        <taxon>Metazoa</taxon>
        <taxon>Chordata</taxon>
        <taxon>Craniata</taxon>
        <taxon>Vertebrata</taxon>
        <taxon>Euteleostomi</taxon>
        <taxon>Mammalia</taxon>
        <taxon>Eutheria</taxon>
        <taxon>Laurasiatheria</taxon>
        <taxon>Artiodactyla</taxon>
        <taxon>Suina</taxon>
        <taxon>Suidae</taxon>
        <taxon>Sus</taxon>
    </lineage>
</organism>
<comment type="function">
    <text evidence="1">Crystallins are the dominant structural components of the vertebrate eye lens.</text>
</comment>
<evidence type="ECO:0000256" key="4">
    <source>
        <dbReference type="ARBA" id="ARBA00022737"/>
    </source>
</evidence>
<evidence type="ECO:0000313" key="6">
    <source>
        <dbReference type="Ensembl" id="ENSSSCP00025012200.1"/>
    </source>
</evidence>
<dbReference type="SMART" id="SM00247">
    <property type="entry name" value="XTALbg"/>
    <property type="match status" value="2"/>
</dbReference>
<evidence type="ECO:0000256" key="2">
    <source>
        <dbReference type="ARBA" id="ARBA00009646"/>
    </source>
</evidence>
<keyword evidence="3" id="KW-0273">Eye lens protein</keyword>
<comment type="similarity">
    <text evidence="2">Belongs to the beta/gamma-crystallin family.</text>
</comment>
<dbReference type="PRINTS" id="PR01367">
    <property type="entry name" value="BGCRYSTALLIN"/>
</dbReference>
<proteinExistence type="inferred from homology"/>
<name>A0A8D0UKS9_PIG</name>
<feature type="domain" description="Beta/gamma crystallin 'Greek key'" evidence="5">
    <location>
        <begin position="41"/>
        <end position="83"/>
    </location>
</feature>
<reference evidence="6" key="1">
    <citation type="submission" date="2025-08" db="UniProtKB">
        <authorList>
            <consortium name="Ensembl"/>
        </authorList>
    </citation>
    <scope>IDENTIFICATION</scope>
</reference>
<dbReference type="GO" id="GO:0005212">
    <property type="term" value="F:structural constituent of eye lens"/>
    <property type="evidence" value="ECO:0007669"/>
    <property type="project" value="UniProtKB-KW"/>
</dbReference>